<dbReference type="Gene3D" id="1.25.10.90">
    <property type="match status" value="1"/>
</dbReference>
<dbReference type="PANTHER" id="PTHR34070">
    <property type="entry name" value="ARMADILLO-TYPE FOLD"/>
    <property type="match status" value="1"/>
</dbReference>
<evidence type="ECO:0000313" key="1">
    <source>
        <dbReference type="EMBL" id="MUN37326.1"/>
    </source>
</evidence>
<dbReference type="PANTHER" id="PTHR34070:SF1">
    <property type="entry name" value="DNA ALKYLATION REPAIR PROTEIN"/>
    <property type="match status" value="1"/>
</dbReference>
<sequence>MTSDITAEQYVEKVAEHCSAEQRELLRRHFGAADPGTGDIDLGVRMGKVLTTARPFTAMPLDEVERLLAGPIPELRAGALRIMGDKAKHKKATDAERAVLYELYMKHKDKINSWGLVDISSHQIVGGYLVDRPRDVLYEMAASDNWWEHRIALVSTLAFVGRKDVDDTFRLAELLRDDEHDKVHTAVGWLLREAGRHDRPRLLKFLDAYAATLPRITLRTAIEHFDKEQRAHYLGMKKRLAEGG</sequence>
<dbReference type="InterPro" id="IPR016024">
    <property type="entry name" value="ARM-type_fold"/>
</dbReference>
<evidence type="ECO:0000313" key="2">
    <source>
        <dbReference type="Proteomes" id="UP000432015"/>
    </source>
</evidence>
<dbReference type="EMBL" id="WOFH01000004">
    <property type="protein sequence ID" value="MUN37326.1"/>
    <property type="molecule type" value="Genomic_DNA"/>
</dbReference>
<dbReference type="AlphaFoldDB" id="A0A7K1KZD2"/>
<reference evidence="1 2" key="1">
    <citation type="submission" date="2019-11" db="EMBL/GenBank/DDBJ databases">
        <authorList>
            <person name="Cao P."/>
        </authorList>
    </citation>
    <scope>NUCLEOTIDE SEQUENCE [LARGE SCALE GENOMIC DNA]</scope>
    <source>
        <strain evidence="1 2">NEAU-AAG5</strain>
    </source>
</reference>
<accession>A0A7K1KZD2</accession>
<gene>
    <name evidence="1" type="ORF">GNZ18_12035</name>
</gene>
<dbReference type="CDD" id="cd06561">
    <property type="entry name" value="AlkD_like"/>
    <property type="match status" value="1"/>
</dbReference>
<dbReference type="RefSeq" id="WP_156216396.1">
    <property type="nucleotide sequence ID" value="NZ_WOFH01000004.1"/>
</dbReference>
<keyword evidence="2" id="KW-1185">Reference proteome</keyword>
<comment type="caution">
    <text evidence="1">The sequence shown here is derived from an EMBL/GenBank/DDBJ whole genome shotgun (WGS) entry which is preliminary data.</text>
</comment>
<proteinExistence type="predicted"/>
<dbReference type="InterPro" id="IPR014825">
    <property type="entry name" value="DNA_alkylation"/>
</dbReference>
<dbReference type="Proteomes" id="UP000432015">
    <property type="component" value="Unassembled WGS sequence"/>
</dbReference>
<dbReference type="Pfam" id="PF08713">
    <property type="entry name" value="DNA_alkylation"/>
    <property type="match status" value="1"/>
</dbReference>
<protein>
    <submittedName>
        <fullName evidence="1">DNA alkylation repair protein</fullName>
    </submittedName>
</protein>
<dbReference type="SUPFAM" id="SSF48371">
    <property type="entry name" value="ARM repeat"/>
    <property type="match status" value="1"/>
</dbReference>
<organism evidence="1 2">
    <name type="scientific">Actinomadura litoris</name>
    <dbReference type="NCBI Taxonomy" id="2678616"/>
    <lineage>
        <taxon>Bacteria</taxon>
        <taxon>Bacillati</taxon>
        <taxon>Actinomycetota</taxon>
        <taxon>Actinomycetes</taxon>
        <taxon>Streptosporangiales</taxon>
        <taxon>Thermomonosporaceae</taxon>
        <taxon>Actinomadura</taxon>
    </lineage>
</organism>
<name>A0A7K1KZD2_9ACTN</name>